<gene>
    <name evidence="3" type="ORF">DL237_05295</name>
</gene>
<dbReference type="InterPro" id="IPR011008">
    <property type="entry name" value="Dimeric_a/b-barrel"/>
</dbReference>
<dbReference type="InterPro" id="IPR051557">
    <property type="entry name" value="NipSnap_domain"/>
</dbReference>
<dbReference type="Proteomes" id="UP000265848">
    <property type="component" value="Unassembled WGS sequence"/>
</dbReference>
<dbReference type="Gene3D" id="3.30.70.100">
    <property type="match status" value="2"/>
</dbReference>
<dbReference type="EMBL" id="QWJJ01000004">
    <property type="protein sequence ID" value="RII39576.1"/>
    <property type="molecule type" value="Genomic_DNA"/>
</dbReference>
<dbReference type="PANTHER" id="PTHR21017:SF17">
    <property type="entry name" value="PROTEIN NIPSNAP"/>
    <property type="match status" value="1"/>
</dbReference>
<dbReference type="SUPFAM" id="SSF54909">
    <property type="entry name" value="Dimeric alpha+beta barrel"/>
    <property type="match status" value="2"/>
</dbReference>
<evidence type="ECO:0000256" key="1">
    <source>
        <dbReference type="ARBA" id="ARBA00005291"/>
    </source>
</evidence>
<dbReference type="OrthoDB" id="4124121at2"/>
<comment type="similarity">
    <text evidence="1">Belongs to the NipSnap family.</text>
</comment>
<protein>
    <submittedName>
        <fullName evidence="3">NIPSNAP family protein</fullName>
    </submittedName>
</protein>
<accession>A0A399JAA1</accession>
<organism evidence="3 4">
    <name type="scientific">Pseudooceanicola sediminis</name>
    <dbReference type="NCBI Taxonomy" id="2211117"/>
    <lineage>
        <taxon>Bacteria</taxon>
        <taxon>Pseudomonadati</taxon>
        <taxon>Pseudomonadota</taxon>
        <taxon>Alphaproteobacteria</taxon>
        <taxon>Rhodobacterales</taxon>
        <taxon>Paracoccaceae</taxon>
        <taxon>Pseudooceanicola</taxon>
    </lineage>
</organism>
<feature type="domain" description="NIPSNAP" evidence="2">
    <location>
        <begin position="107"/>
        <end position="179"/>
    </location>
</feature>
<dbReference type="PANTHER" id="PTHR21017">
    <property type="entry name" value="NIPSNAP-RELATED"/>
    <property type="match status" value="1"/>
</dbReference>
<keyword evidence="4" id="KW-1185">Reference proteome</keyword>
<dbReference type="RefSeq" id="WP_119398012.1">
    <property type="nucleotide sequence ID" value="NZ_QWJJ01000004.1"/>
</dbReference>
<proteinExistence type="inferred from homology"/>
<evidence type="ECO:0000313" key="4">
    <source>
        <dbReference type="Proteomes" id="UP000265848"/>
    </source>
</evidence>
<comment type="caution">
    <text evidence="3">The sequence shown here is derived from an EMBL/GenBank/DDBJ whole genome shotgun (WGS) entry which is preliminary data.</text>
</comment>
<dbReference type="AlphaFoldDB" id="A0A399JAA1"/>
<feature type="domain" description="NIPSNAP" evidence="2">
    <location>
        <begin position="4"/>
        <end position="73"/>
    </location>
</feature>
<sequence>MIYDLTTLALLPNRLGAVMPKLADVYANFSSTGTPLGCFSIEFGALNRFHFLTEYENTDALQAERARCLEHDDPYGLSEHLGGIERTAFKPLSFARPLKPGTYGPFYEFRIYTIAPGGLPETEQAWAKGIPLREELSPLLSIMGSVEGAPKKMMHIWPYASLDARAAARAEGSKRGIWPPAGGSAHLTSLQSELAVAAACSDLK</sequence>
<dbReference type="InterPro" id="IPR012577">
    <property type="entry name" value="NIPSNAP"/>
</dbReference>
<evidence type="ECO:0000313" key="3">
    <source>
        <dbReference type="EMBL" id="RII39576.1"/>
    </source>
</evidence>
<dbReference type="Pfam" id="PF07978">
    <property type="entry name" value="NIPSNAP"/>
    <property type="match status" value="2"/>
</dbReference>
<name>A0A399JAA1_9RHOB</name>
<reference evidence="3 4" key="1">
    <citation type="submission" date="2018-08" db="EMBL/GenBank/DDBJ databases">
        <title>Pseudooceanicola sediminis CY03 in the family Rhodobacteracea.</title>
        <authorList>
            <person name="Zhang Y.-J."/>
        </authorList>
    </citation>
    <scope>NUCLEOTIDE SEQUENCE [LARGE SCALE GENOMIC DNA]</scope>
    <source>
        <strain evidence="3 4">CY03</strain>
    </source>
</reference>
<evidence type="ECO:0000259" key="2">
    <source>
        <dbReference type="Pfam" id="PF07978"/>
    </source>
</evidence>